<keyword evidence="3" id="KW-1185">Reference proteome</keyword>
<reference evidence="1 3" key="1">
    <citation type="journal article" date="2017" name="Nature">
        <title>The sunflower genome provides insights into oil metabolism, flowering and Asterid evolution.</title>
        <authorList>
            <person name="Badouin H."/>
            <person name="Gouzy J."/>
            <person name="Grassa C.J."/>
            <person name="Murat F."/>
            <person name="Staton S.E."/>
            <person name="Cottret L."/>
            <person name="Lelandais-Briere C."/>
            <person name="Owens G.L."/>
            <person name="Carrere S."/>
            <person name="Mayjonade B."/>
            <person name="Legrand L."/>
            <person name="Gill N."/>
            <person name="Kane N.C."/>
            <person name="Bowers J.E."/>
            <person name="Hubner S."/>
            <person name="Bellec A."/>
            <person name="Berard A."/>
            <person name="Berges H."/>
            <person name="Blanchet N."/>
            <person name="Boniface M.C."/>
            <person name="Brunel D."/>
            <person name="Catrice O."/>
            <person name="Chaidir N."/>
            <person name="Claudel C."/>
            <person name="Donnadieu C."/>
            <person name="Faraut T."/>
            <person name="Fievet G."/>
            <person name="Helmstetter N."/>
            <person name="King M."/>
            <person name="Knapp S.J."/>
            <person name="Lai Z."/>
            <person name="Le Paslier M.C."/>
            <person name="Lippi Y."/>
            <person name="Lorenzon L."/>
            <person name="Mandel J.R."/>
            <person name="Marage G."/>
            <person name="Marchand G."/>
            <person name="Marquand E."/>
            <person name="Bret-Mestries E."/>
            <person name="Morien E."/>
            <person name="Nambeesan S."/>
            <person name="Nguyen T."/>
            <person name="Pegot-Espagnet P."/>
            <person name="Pouilly N."/>
            <person name="Raftis F."/>
            <person name="Sallet E."/>
            <person name="Schiex T."/>
            <person name="Thomas J."/>
            <person name="Vandecasteele C."/>
            <person name="Vares D."/>
            <person name="Vear F."/>
            <person name="Vautrin S."/>
            <person name="Crespi M."/>
            <person name="Mangin B."/>
            <person name="Burke J.M."/>
            <person name="Salse J."/>
            <person name="Munos S."/>
            <person name="Vincourt P."/>
            <person name="Rieseberg L.H."/>
            <person name="Langlade N.B."/>
        </authorList>
    </citation>
    <scope>NUCLEOTIDE SEQUENCE [LARGE SCALE GENOMIC DNA]</scope>
    <source>
        <strain evidence="3">cv. SF193</strain>
        <tissue evidence="1">Leaves</tissue>
    </source>
</reference>
<dbReference type="OMA" id="LMECESE"/>
<evidence type="ECO:0000313" key="1">
    <source>
        <dbReference type="EMBL" id="KAF5781724.1"/>
    </source>
</evidence>
<protein>
    <recommendedName>
        <fullName evidence="4">BYPASS-related protein</fullName>
    </recommendedName>
</protein>
<evidence type="ECO:0000313" key="3">
    <source>
        <dbReference type="Proteomes" id="UP000215914"/>
    </source>
</evidence>
<organism evidence="2 3">
    <name type="scientific">Helianthus annuus</name>
    <name type="common">Common sunflower</name>
    <dbReference type="NCBI Taxonomy" id="4232"/>
    <lineage>
        <taxon>Eukaryota</taxon>
        <taxon>Viridiplantae</taxon>
        <taxon>Streptophyta</taxon>
        <taxon>Embryophyta</taxon>
        <taxon>Tracheophyta</taxon>
        <taxon>Spermatophyta</taxon>
        <taxon>Magnoliopsida</taxon>
        <taxon>eudicotyledons</taxon>
        <taxon>Gunneridae</taxon>
        <taxon>Pentapetalae</taxon>
        <taxon>asterids</taxon>
        <taxon>campanulids</taxon>
        <taxon>Asterales</taxon>
        <taxon>Asteraceae</taxon>
        <taxon>Asteroideae</taxon>
        <taxon>Heliantheae alliance</taxon>
        <taxon>Heliantheae</taxon>
        <taxon>Helianthus</taxon>
    </lineage>
</organism>
<dbReference type="EMBL" id="CM007905">
    <property type="protein sequence ID" value="OTF91550.1"/>
    <property type="molecule type" value="Genomic_DNA"/>
</dbReference>
<dbReference type="InParanoid" id="A0A251RYK3"/>
<proteinExistence type="predicted"/>
<dbReference type="EMBL" id="MNCJ02000326">
    <property type="protein sequence ID" value="KAF5781724.1"/>
    <property type="molecule type" value="Genomic_DNA"/>
</dbReference>
<dbReference type="Gramene" id="mRNA:HanXRQr2_Chr11g0487151">
    <property type="protein sequence ID" value="mRNA:HanXRQr2_Chr11g0487151"/>
    <property type="gene ID" value="HanXRQr2_Chr11g0487151"/>
</dbReference>
<dbReference type="OrthoDB" id="691840at2759"/>
<name>A0A251RYK3_HELAN</name>
<dbReference type="Proteomes" id="UP000215914">
    <property type="component" value="Chromosome 16"/>
</dbReference>
<dbReference type="AlphaFoldDB" id="A0A251RYK3"/>
<dbReference type="FunCoup" id="A0A251RYK3">
    <property type="interactions" value="1406"/>
</dbReference>
<evidence type="ECO:0008006" key="4">
    <source>
        <dbReference type="Google" id="ProtNLM"/>
    </source>
</evidence>
<reference evidence="1" key="3">
    <citation type="submission" date="2020-06" db="EMBL/GenBank/DDBJ databases">
        <title>Helianthus annuus Genome sequencing and assembly Release 2.</title>
        <authorList>
            <person name="Gouzy J."/>
            <person name="Langlade N."/>
            <person name="Munos S."/>
        </authorList>
    </citation>
    <scope>NUCLEOTIDE SEQUENCE</scope>
    <source>
        <tissue evidence="1">Leaves</tissue>
    </source>
</reference>
<accession>A0A251RYK3</accession>
<sequence>MFHHHHRMNHSSSSSTTYSSLNSFYSFLAHSLDDLYRSFHSQNVMSIHFLQLVLASLQSFHSELTLLVHTLHLPVGEKWLDEYMDESSRLWEVCHVLKSGISNMEIYCSMGANIHSILENHDLSPQISREVLTAINRCQRESVRLEEENRSLAETRIKPLTMKFEEITLVQSKFNGFNGFRGALYALKNISSLLLKVMVNGLVYCSSETSFPSLSHINTTISNENRTIFKTDFMVSAARLNEMVNEREDGQDGILLNEFQKAAHAMDELKRELERIRGFETRFDISRRVENLKSCFGVLQCGIENIVVQLDDFFDEIVENRKKLLEL</sequence>
<dbReference type="PANTHER" id="PTHR31509">
    <property type="entry name" value="BPS1-LIKE PROTEIN"/>
    <property type="match status" value="1"/>
</dbReference>
<gene>
    <name evidence="2" type="ORF">HannXRQ_Chr16g0511971</name>
    <name evidence="1" type="ORF">HanXRQr2_Chr11g0487151</name>
</gene>
<evidence type="ECO:0000313" key="2">
    <source>
        <dbReference type="EMBL" id="OTF91550.1"/>
    </source>
</evidence>
<reference evidence="2" key="2">
    <citation type="submission" date="2017-02" db="EMBL/GenBank/DDBJ databases">
        <title>Sunflower complete genome.</title>
        <authorList>
            <person name="Langlade N."/>
            <person name="Munos S."/>
        </authorList>
    </citation>
    <scope>NUCLEOTIDE SEQUENCE [LARGE SCALE GENOMIC DNA]</scope>
    <source>
        <tissue evidence="2">Leaves</tissue>
    </source>
</reference>